<comment type="cofactor">
    <cofactor evidence="1 11">
        <name>Zn(2+)</name>
        <dbReference type="ChEBI" id="CHEBI:29105"/>
    </cofactor>
</comment>
<keyword evidence="6 11" id="KW-0378">Hydrolase</keyword>
<feature type="transmembrane region" description="Helical" evidence="11">
    <location>
        <begin position="246"/>
        <end position="262"/>
    </location>
</feature>
<feature type="transmembrane region" description="Helical" evidence="11">
    <location>
        <begin position="283"/>
        <end position="302"/>
    </location>
</feature>
<organism evidence="13 14">
    <name type="scientific">Candidatus Acidulodesulfobacterium acidiphilum</name>
    <dbReference type="NCBI Taxonomy" id="2597224"/>
    <lineage>
        <taxon>Bacteria</taxon>
        <taxon>Deltaproteobacteria</taxon>
        <taxon>Candidatus Acidulodesulfobacterales</taxon>
        <taxon>Candidatus Acidulodesulfobacterium</taxon>
    </lineage>
</organism>
<keyword evidence="7 11" id="KW-0862">Zinc</keyword>
<dbReference type="Proteomes" id="UP000322454">
    <property type="component" value="Unassembled WGS sequence"/>
</dbReference>
<dbReference type="PANTHER" id="PTHR42837">
    <property type="entry name" value="REGULATOR OF SIGMA-E PROTEASE RSEP"/>
    <property type="match status" value="1"/>
</dbReference>
<sequence>MFDSIALDILAFLIVISIIVLIHEFGHFIVAKKLGVKVEKFSLGFGPKIFGRQLGETEYLVSALPLGGYVKLTGEDPSEELPPEDRERSYSNLSPYKKFLIIFCGPFFNFILAAIIFTIIFMSGRPVLKPIIGGLLKGKPAIKAGLKKGEIITSVNGIKVHSWAGLAENIEKYGKKTLKLGVEEKIGSKIINSFVSVKPQLIAGFNIYKQKIKRYIIGITPSNSKNAVFYRYTGILDSFYSALKEIWFIIYITIVSLFYLITGKLPASDLGGPIMIAQLSGRAASLGISDFFYFVAFISVNIGLVNLFPIPALDGGHLLFSIIEMVKRSPLSVKFQETAVKIGFAFLILLLLFVSYNDILRSIKT</sequence>
<name>A0A520XEG5_9DELT</name>
<evidence type="ECO:0000256" key="10">
    <source>
        <dbReference type="ARBA" id="ARBA00023136"/>
    </source>
</evidence>
<evidence type="ECO:0000256" key="9">
    <source>
        <dbReference type="ARBA" id="ARBA00023049"/>
    </source>
</evidence>
<dbReference type="EMBL" id="SHMQ01000009">
    <property type="protein sequence ID" value="RZV39597.1"/>
    <property type="molecule type" value="Genomic_DNA"/>
</dbReference>
<evidence type="ECO:0000259" key="12">
    <source>
        <dbReference type="Pfam" id="PF02163"/>
    </source>
</evidence>
<evidence type="ECO:0000256" key="6">
    <source>
        <dbReference type="ARBA" id="ARBA00022801"/>
    </source>
</evidence>
<keyword evidence="8 11" id="KW-1133">Transmembrane helix</keyword>
<dbReference type="GO" id="GO:0016020">
    <property type="term" value="C:membrane"/>
    <property type="evidence" value="ECO:0007669"/>
    <property type="project" value="UniProtKB-SubCell"/>
</dbReference>
<feature type="transmembrane region" description="Helical" evidence="11">
    <location>
        <begin position="99"/>
        <end position="122"/>
    </location>
</feature>
<proteinExistence type="inferred from homology"/>
<dbReference type="NCBIfam" id="TIGR00054">
    <property type="entry name" value="RIP metalloprotease RseP"/>
    <property type="match status" value="1"/>
</dbReference>
<comment type="similarity">
    <text evidence="3 11">Belongs to the peptidase M50B family.</text>
</comment>
<evidence type="ECO:0000313" key="14">
    <source>
        <dbReference type="Proteomes" id="UP000322454"/>
    </source>
</evidence>
<evidence type="ECO:0000256" key="4">
    <source>
        <dbReference type="ARBA" id="ARBA00022670"/>
    </source>
</evidence>
<dbReference type="GO" id="GO:0004222">
    <property type="term" value="F:metalloendopeptidase activity"/>
    <property type="evidence" value="ECO:0007669"/>
    <property type="project" value="InterPro"/>
</dbReference>
<evidence type="ECO:0000256" key="8">
    <source>
        <dbReference type="ARBA" id="ARBA00022989"/>
    </source>
</evidence>
<gene>
    <name evidence="13" type="primary">rseP</name>
    <name evidence="13" type="ORF">EVJ48_04455</name>
</gene>
<dbReference type="AlphaFoldDB" id="A0A520XEG5"/>
<dbReference type="CDD" id="cd06163">
    <property type="entry name" value="S2P-M50_PDZ_RseP-like"/>
    <property type="match status" value="1"/>
</dbReference>
<dbReference type="GO" id="GO:0046872">
    <property type="term" value="F:metal ion binding"/>
    <property type="evidence" value="ECO:0007669"/>
    <property type="project" value="UniProtKB-KW"/>
</dbReference>
<evidence type="ECO:0000313" key="13">
    <source>
        <dbReference type="EMBL" id="RZV39597.1"/>
    </source>
</evidence>
<comment type="caution">
    <text evidence="13">The sequence shown here is derived from an EMBL/GenBank/DDBJ whole genome shotgun (WGS) entry which is preliminary data.</text>
</comment>
<dbReference type="InterPro" id="IPR008915">
    <property type="entry name" value="Peptidase_M50"/>
</dbReference>
<evidence type="ECO:0000256" key="5">
    <source>
        <dbReference type="ARBA" id="ARBA00022692"/>
    </source>
</evidence>
<keyword evidence="11" id="KW-0479">Metal-binding</keyword>
<accession>A0A520XEG5</accession>
<feature type="transmembrane region" description="Helical" evidence="11">
    <location>
        <begin position="338"/>
        <end position="356"/>
    </location>
</feature>
<dbReference type="PANTHER" id="PTHR42837:SF2">
    <property type="entry name" value="MEMBRANE METALLOPROTEASE ARASP2, CHLOROPLASTIC-RELATED"/>
    <property type="match status" value="1"/>
</dbReference>
<dbReference type="InterPro" id="IPR004387">
    <property type="entry name" value="Pept_M50_Zn"/>
</dbReference>
<comment type="subcellular location">
    <subcellularLocation>
        <location evidence="2">Membrane</location>
        <topology evidence="2">Multi-pass membrane protein</topology>
    </subcellularLocation>
</comment>
<dbReference type="Gene3D" id="2.30.42.10">
    <property type="match status" value="1"/>
</dbReference>
<evidence type="ECO:0000256" key="11">
    <source>
        <dbReference type="RuleBase" id="RU362031"/>
    </source>
</evidence>
<evidence type="ECO:0000256" key="7">
    <source>
        <dbReference type="ARBA" id="ARBA00022833"/>
    </source>
</evidence>
<dbReference type="InterPro" id="IPR036034">
    <property type="entry name" value="PDZ_sf"/>
</dbReference>
<evidence type="ECO:0000256" key="1">
    <source>
        <dbReference type="ARBA" id="ARBA00001947"/>
    </source>
</evidence>
<keyword evidence="5 11" id="KW-0812">Transmembrane</keyword>
<evidence type="ECO:0000256" key="2">
    <source>
        <dbReference type="ARBA" id="ARBA00004141"/>
    </source>
</evidence>
<keyword evidence="10 11" id="KW-0472">Membrane</keyword>
<protein>
    <recommendedName>
        <fullName evidence="11">Zinc metalloprotease</fullName>
        <ecNumber evidence="11">3.4.24.-</ecNumber>
    </recommendedName>
</protein>
<dbReference type="SUPFAM" id="SSF50156">
    <property type="entry name" value="PDZ domain-like"/>
    <property type="match status" value="1"/>
</dbReference>
<dbReference type="GO" id="GO:0006508">
    <property type="term" value="P:proteolysis"/>
    <property type="evidence" value="ECO:0007669"/>
    <property type="project" value="UniProtKB-KW"/>
</dbReference>
<feature type="domain" description="Peptidase M50" evidence="12">
    <location>
        <begin position="11"/>
        <end position="350"/>
    </location>
</feature>
<evidence type="ECO:0000256" key="3">
    <source>
        <dbReference type="ARBA" id="ARBA00007931"/>
    </source>
</evidence>
<reference evidence="13 14" key="1">
    <citation type="submission" date="2019-01" db="EMBL/GenBank/DDBJ databases">
        <title>Insights into ecological role of a new deltaproteobacterial order Candidatus Sinidesulfobacterales (Sva0485) by metagenomics and metatranscriptomics.</title>
        <authorList>
            <person name="Tan S."/>
            <person name="Liu J."/>
            <person name="Fang Y."/>
            <person name="Hedlund B."/>
            <person name="Lian Z.-H."/>
            <person name="Huang L.-Y."/>
            <person name="Li J.-T."/>
            <person name="Huang L.-N."/>
            <person name="Li W.-J."/>
            <person name="Jiang H.-C."/>
            <person name="Dong H.-L."/>
            <person name="Shu W.-S."/>
        </authorList>
    </citation>
    <scope>NUCLEOTIDE SEQUENCE [LARGE SCALE GENOMIC DNA]</scope>
    <source>
        <strain evidence="13">AP4</strain>
    </source>
</reference>
<keyword evidence="4" id="KW-0645">Protease</keyword>
<dbReference type="Pfam" id="PF02163">
    <property type="entry name" value="Peptidase_M50"/>
    <property type="match status" value="1"/>
</dbReference>
<feature type="transmembrane region" description="Helical" evidence="11">
    <location>
        <begin position="6"/>
        <end position="30"/>
    </location>
</feature>
<keyword evidence="9 11" id="KW-0482">Metalloprotease</keyword>
<dbReference type="EC" id="3.4.24.-" evidence="11"/>